<reference evidence="1 2" key="1">
    <citation type="submission" date="2016-06" db="EMBL/GenBank/DDBJ databases">
        <authorList>
            <person name="Kjaerup R.B."/>
            <person name="Dalgaard T.S."/>
            <person name="Juul-Madsen H.R."/>
        </authorList>
    </citation>
    <scope>NUCLEOTIDE SEQUENCE [LARGE SCALE GENOMIC DNA]</scope>
    <source>
        <strain evidence="1 2">E2838</strain>
    </source>
</reference>
<accession>A0A1A2U9U1</accession>
<gene>
    <name evidence="1" type="ORF">A5679_03215</name>
</gene>
<dbReference type="Proteomes" id="UP000092207">
    <property type="component" value="Unassembled WGS sequence"/>
</dbReference>
<dbReference type="EMBL" id="LZJY01000437">
    <property type="protein sequence ID" value="OBH85643.1"/>
    <property type="molecule type" value="Genomic_DNA"/>
</dbReference>
<dbReference type="InterPro" id="IPR015915">
    <property type="entry name" value="Kelch-typ_b-propeller"/>
</dbReference>
<dbReference type="InterPro" id="IPR006652">
    <property type="entry name" value="Kelch_1"/>
</dbReference>
<proteinExistence type="predicted"/>
<dbReference type="Pfam" id="PF01344">
    <property type="entry name" value="Kelch_1"/>
    <property type="match status" value="1"/>
</dbReference>
<dbReference type="Gene3D" id="2.120.10.80">
    <property type="entry name" value="Kelch-type beta propeller"/>
    <property type="match status" value="1"/>
</dbReference>
<evidence type="ECO:0000313" key="1">
    <source>
        <dbReference type="EMBL" id="OBH85643.1"/>
    </source>
</evidence>
<dbReference type="AlphaFoldDB" id="A0A1A2U9U1"/>
<protein>
    <recommendedName>
        <fullName evidence="3">Galactose oxidase</fullName>
    </recommendedName>
</protein>
<dbReference type="SUPFAM" id="SSF117281">
    <property type="entry name" value="Kelch motif"/>
    <property type="match status" value="1"/>
</dbReference>
<evidence type="ECO:0008006" key="3">
    <source>
        <dbReference type="Google" id="ProtNLM"/>
    </source>
</evidence>
<organism evidence="1 2">
    <name type="scientific">Mycobacterium scrofulaceum</name>
    <dbReference type="NCBI Taxonomy" id="1783"/>
    <lineage>
        <taxon>Bacteria</taxon>
        <taxon>Bacillati</taxon>
        <taxon>Actinomycetota</taxon>
        <taxon>Actinomycetes</taxon>
        <taxon>Mycobacteriales</taxon>
        <taxon>Mycobacteriaceae</taxon>
        <taxon>Mycobacterium</taxon>
    </lineage>
</organism>
<name>A0A1A2U9U1_MYCSC</name>
<evidence type="ECO:0000313" key="2">
    <source>
        <dbReference type="Proteomes" id="UP000092207"/>
    </source>
</evidence>
<comment type="caution">
    <text evidence="1">The sequence shown here is derived from an EMBL/GenBank/DDBJ whole genome shotgun (WGS) entry which is preliminary data.</text>
</comment>
<sequence>MGIEPLVRRGVLVGGEEPTMVLNVVEMYDIANAKWSTLPPMPTARHAEVVATVGNTVYCIGGANRPTHEGPIATVEALDFM</sequence>